<comment type="similarity">
    <text evidence="14 16">Belongs to the type III pantothenate kinase family.</text>
</comment>
<keyword evidence="11 16" id="KW-0067">ATP-binding</keyword>
<organism evidence="17 18">
    <name type="scientific">Faecalibacterium prausnitzii</name>
    <dbReference type="NCBI Taxonomy" id="853"/>
    <lineage>
        <taxon>Bacteria</taxon>
        <taxon>Bacillati</taxon>
        <taxon>Bacillota</taxon>
        <taxon>Clostridia</taxon>
        <taxon>Eubacteriales</taxon>
        <taxon>Oscillospiraceae</taxon>
        <taxon>Faecalibacterium</taxon>
    </lineage>
</organism>
<evidence type="ECO:0000256" key="10">
    <source>
        <dbReference type="ARBA" id="ARBA00022777"/>
    </source>
</evidence>
<comment type="function">
    <text evidence="16">Catalyzes the phosphorylation of pantothenate (Pan), the first step in CoA biosynthesis.</text>
</comment>
<evidence type="ECO:0000256" key="1">
    <source>
        <dbReference type="ARBA" id="ARBA00001206"/>
    </source>
</evidence>
<evidence type="ECO:0000256" key="11">
    <source>
        <dbReference type="ARBA" id="ARBA00022840"/>
    </source>
</evidence>
<dbReference type="Pfam" id="PF03309">
    <property type="entry name" value="Pan_kinase"/>
    <property type="match status" value="1"/>
</dbReference>
<comment type="catalytic activity">
    <reaction evidence="1 16">
        <text>(R)-pantothenate + ATP = (R)-4'-phosphopantothenate + ADP + H(+)</text>
        <dbReference type="Rhea" id="RHEA:16373"/>
        <dbReference type="ChEBI" id="CHEBI:10986"/>
        <dbReference type="ChEBI" id="CHEBI:15378"/>
        <dbReference type="ChEBI" id="CHEBI:29032"/>
        <dbReference type="ChEBI" id="CHEBI:30616"/>
        <dbReference type="ChEBI" id="CHEBI:456216"/>
        <dbReference type="EC" id="2.7.1.33"/>
    </reaction>
</comment>
<dbReference type="HAMAP" id="MF_01274">
    <property type="entry name" value="Pantothen_kinase_3"/>
    <property type="match status" value="1"/>
</dbReference>
<dbReference type="SUPFAM" id="SSF53067">
    <property type="entry name" value="Actin-like ATPase domain"/>
    <property type="match status" value="2"/>
</dbReference>
<evidence type="ECO:0000256" key="15">
    <source>
        <dbReference type="ARBA" id="ARBA00040883"/>
    </source>
</evidence>
<evidence type="ECO:0000256" key="8">
    <source>
        <dbReference type="ARBA" id="ARBA00022679"/>
    </source>
</evidence>
<dbReference type="PANTHER" id="PTHR34265:SF1">
    <property type="entry name" value="TYPE III PANTOTHENATE KINASE"/>
    <property type="match status" value="1"/>
</dbReference>
<gene>
    <name evidence="17" type="primary">coaX_1</name>
    <name evidence="16" type="synonym">coaX</name>
    <name evidence="17" type="ORF">ERS852582_02032</name>
</gene>
<accession>A0A173UDL0</accession>
<evidence type="ECO:0000256" key="4">
    <source>
        <dbReference type="ARBA" id="ARBA00005225"/>
    </source>
</evidence>
<name>A0A173UDL0_9FIRM</name>
<proteinExistence type="inferred from homology"/>
<evidence type="ECO:0000256" key="5">
    <source>
        <dbReference type="ARBA" id="ARBA00011738"/>
    </source>
</evidence>
<dbReference type="InterPro" id="IPR043129">
    <property type="entry name" value="ATPase_NBD"/>
</dbReference>
<keyword evidence="7 16" id="KW-0963">Cytoplasm</keyword>
<dbReference type="Gene3D" id="3.30.420.40">
    <property type="match status" value="2"/>
</dbReference>
<dbReference type="NCBIfam" id="TIGR00671">
    <property type="entry name" value="baf"/>
    <property type="match status" value="1"/>
</dbReference>
<dbReference type="GO" id="GO:0004594">
    <property type="term" value="F:pantothenate kinase activity"/>
    <property type="evidence" value="ECO:0007669"/>
    <property type="project" value="UniProtKB-UniRule"/>
</dbReference>
<protein>
    <recommendedName>
        <fullName evidence="15 16">Type III pantothenate kinase</fullName>
        <ecNumber evidence="6 16">2.7.1.33</ecNumber>
    </recommendedName>
    <alternativeName>
        <fullName evidence="16">PanK-III</fullName>
    </alternativeName>
    <alternativeName>
        <fullName evidence="16">Pantothenic acid kinase</fullName>
    </alternativeName>
</protein>
<keyword evidence="12 16" id="KW-0630">Potassium</keyword>
<feature type="binding site" evidence="16">
    <location>
        <position position="132"/>
    </location>
    <ligand>
        <name>ATP</name>
        <dbReference type="ChEBI" id="CHEBI:30616"/>
    </ligand>
</feature>
<evidence type="ECO:0000256" key="14">
    <source>
        <dbReference type="ARBA" id="ARBA00038036"/>
    </source>
</evidence>
<evidence type="ECO:0000256" key="13">
    <source>
        <dbReference type="ARBA" id="ARBA00022993"/>
    </source>
</evidence>
<keyword evidence="10 16" id="KW-0418">Kinase</keyword>
<evidence type="ECO:0000256" key="7">
    <source>
        <dbReference type="ARBA" id="ARBA00022490"/>
    </source>
</evidence>
<comment type="subcellular location">
    <subcellularLocation>
        <location evidence="3 16">Cytoplasm</location>
    </subcellularLocation>
</comment>
<comment type="subunit">
    <text evidence="5 16">Homodimer.</text>
</comment>
<dbReference type="InterPro" id="IPR004619">
    <property type="entry name" value="Type_III_PanK"/>
</dbReference>
<dbReference type="EC" id="2.7.1.33" evidence="6 16"/>
<keyword evidence="8 16" id="KW-0808">Transferase</keyword>
<evidence type="ECO:0000256" key="16">
    <source>
        <dbReference type="HAMAP-Rule" id="MF_01274"/>
    </source>
</evidence>
<dbReference type="EMBL" id="CYXN01000018">
    <property type="protein sequence ID" value="CUN12235.1"/>
    <property type="molecule type" value="Genomic_DNA"/>
</dbReference>
<dbReference type="OrthoDB" id="9804707at2"/>
<comment type="cofactor">
    <cofactor evidence="16">
        <name>NH4(+)</name>
        <dbReference type="ChEBI" id="CHEBI:28938"/>
    </cofactor>
    <cofactor evidence="16">
        <name>K(+)</name>
        <dbReference type="ChEBI" id="CHEBI:29103"/>
    </cofactor>
    <text evidence="16">A monovalent cation. Ammonium or potassium.</text>
</comment>
<dbReference type="UniPathway" id="UPA00241">
    <property type="reaction ID" value="UER00352"/>
</dbReference>
<evidence type="ECO:0000313" key="18">
    <source>
        <dbReference type="Proteomes" id="UP000095649"/>
    </source>
</evidence>
<comment type="caution">
    <text evidence="16">Lacks conserved residue(s) required for the propagation of feature annotation.</text>
</comment>
<evidence type="ECO:0000256" key="9">
    <source>
        <dbReference type="ARBA" id="ARBA00022741"/>
    </source>
</evidence>
<evidence type="ECO:0000256" key="6">
    <source>
        <dbReference type="ARBA" id="ARBA00012102"/>
    </source>
</evidence>
<evidence type="ECO:0000256" key="3">
    <source>
        <dbReference type="ARBA" id="ARBA00004496"/>
    </source>
</evidence>
<comment type="pathway">
    <text evidence="4 16">Cofactor biosynthesis; coenzyme A biosynthesis; CoA from (R)-pantothenate: step 1/5.</text>
</comment>
<dbReference type="RefSeq" id="WP_055186424.1">
    <property type="nucleotide sequence ID" value="NZ_CYXN01000018.1"/>
</dbReference>
<dbReference type="GO" id="GO:0015937">
    <property type="term" value="P:coenzyme A biosynthetic process"/>
    <property type="evidence" value="ECO:0007669"/>
    <property type="project" value="UniProtKB-UniRule"/>
</dbReference>
<feature type="binding site" evidence="16">
    <location>
        <begin position="6"/>
        <end position="13"/>
    </location>
    <ligand>
        <name>ATP</name>
        <dbReference type="ChEBI" id="CHEBI:30616"/>
    </ligand>
</feature>
<evidence type="ECO:0000313" key="17">
    <source>
        <dbReference type="EMBL" id="CUN12235.1"/>
    </source>
</evidence>
<sequence>MILTVNIGNTHITVGGYEQDTLIFCGRLHSDPAATVEEYAIRLVNLLQLYGASPAQIEGGILGSVVPMLSGRVLAALQLLCKARILTVGPGLKSGIKLRLDNPAQLGAELLCGAVAALAECSGPLVVISADTAISLMAVNAKQELVGGVILPGPQLSMNALVQKTAQLPQIDPATRAPDSVLGKSTSACLQNGFVLGTASLLDGLAERFCAELGTQTAFYATGDLPRSIREACRTPIHYRETLITDGLHRIWLRNRKG</sequence>
<keyword evidence="13 16" id="KW-0173">Coenzyme A biosynthesis</keyword>
<feature type="binding site" evidence="16">
    <location>
        <position position="186"/>
    </location>
    <ligand>
        <name>substrate</name>
    </ligand>
</feature>
<evidence type="ECO:0000256" key="2">
    <source>
        <dbReference type="ARBA" id="ARBA00001958"/>
    </source>
</evidence>
<dbReference type="GO" id="GO:0005524">
    <property type="term" value="F:ATP binding"/>
    <property type="evidence" value="ECO:0007669"/>
    <property type="project" value="UniProtKB-UniRule"/>
</dbReference>
<dbReference type="CDD" id="cd24015">
    <property type="entry name" value="ASKHA_NBD_PanK-III"/>
    <property type="match status" value="1"/>
</dbReference>
<evidence type="ECO:0000256" key="12">
    <source>
        <dbReference type="ARBA" id="ARBA00022958"/>
    </source>
</evidence>
<dbReference type="Proteomes" id="UP000095649">
    <property type="component" value="Unassembled WGS sequence"/>
</dbReference>
<dbReference type="PANTHER" id="PTHR34265">
    <property type="entry name" value="TYPE III PANTOTHENATE KINASE"/>
    <property type="match status" value="1"/>
</dbReference>
<reference evidence="17 18" key="1">
    <citation type="submission" date="2015-09" db="EMBL/GenBank/DDBJ databases">
        <authorList>
            <consortium name="Pathogen Informatics"/>
        </authorList>
    </citation>
    <scope>NUCLEOTIDE SEQUENCE [LARGE SCALE GENOMIC DNA]</scope>
    <source>
        <strain evidence="17 18">2789STDY5834970</strain>
    </source>
</reference>
<dbReference type="AlphaFoldDB" id="A0A173UDL0"/>
<keyword evidence="9 16" id="KW-0547">Nucleotide-binding</keyword>
<comment type="cofactor">
    <cofactor evidence="2">
        <name>K(+)</name>
        <dbReference type="ChEBI" id="CHEBI:29103"/>
    </cofactor>
</comment>
<dbReference type="GO" id="GO:0005737">
    <property type="term" value="C:cytoplasm"/>
    <property type="evidence" value="ECO:0007669"/>
    <property type="project" value="UniProtKB-SubCell"/>
</dbReference>